<evidence type="ECO:0000313" key="5">
    <source>
        <dbReference type="Proteomes" id="UP001057580"/>
    </source>
</evidence>
<dbReference type="EMBL" id="CP104003">
    <property type="protein sequence ID" value="UWM53893.1"/>
    <property type="molecule type" value="Genomic_DNA"/>
</dbReference>
<accession>A0A9E7R1R2</accession>
<reference evidence="4" key="1">
    <citation type="submission" date="2022-09" db="EMBL/GenBank/DDBJ databases">
        <title>Diverse halophilic archaea isolated from saline environments.</title>
        <authorList>
            <person name="Cui H.-L."/>
        </authorList>
    </citation>
    <scope>NUCLEOTIDE SEQUENCE</scope>
    <source>
        <strain evidence="4">ZS-35-S2</strain>
    </source>
</reference>
<evidence type="ECO:0000313" key="4">
    <source>
        <dbReference type="EMBL" id="UWM53893.1"/>
    </source>
</evidence>
<evidence type="ECO:0000259" key="3">
    <source>
        <dbReference type="Pfam" id="PF04967"/>
    </source>
</evidence>
<dbReference type="KEGG" id="ssai:N0B31_17410"/>
<sequence>MRRARFRLWLPEGLWVAEVSRAFPDASLRLLTAVPMGDRTLELGETRADDPRAVVEAIRDHPDVRSLDLLHCDAARSLSKYETRDRALFEFLGGSSLLPEFPLVVEDGVMTFAITATQADFEAFGDRLDASGLRYELLSAVGRDGSGGDPLTDRQLECLTVAERMGYFEVPRECSLAEVADALGVDTSTVSETIRRGTAHVLERFLSERRRAPDR</sequence>
<dbReference type="PANTHER" id="PTHR34236:SF1">
    <property type="entry name" value="DIMETHYL SULFOXIDE REDUCTASE TRANSCRIPTIONAL ACTIVATOR"/>
    <property type="match status" value="1"/>
</dbReference>
<dbReference type="Proteomes" id="UP001057580">
    <property type="component" value="Chromosome"/>
</dbReference>
<keyword evidence="1" id="KW-0805">Transcription regulation</keyword>
<name>A0A9E7R1R2_9EURY</name>
<evidence type="ECO:0000256" key="1">
    <source>
        <dbReference type="ARBA" id="ARBA00023015"/>
    </source>
</evidence>
<dbReference type="AlphaFoldDB" id="A0A9E7R1R2"/>
<evidence type="ECO:0000256" key="2">
    <source>
        <dbReference type="ARBA" id="ARBA00023163"/>
    </source>
</evidence>
<dbReference type="InterPro" id="IPR007050">
    <property type="entry name" value="HTH_bacterioopsin"/>
</dbReference>
<dbReference type="GeneID" id="74944238"/>
<proteinExistence type="predicted"/>
<dbReference type="RefSeq" id="WP_260592887.1">
    <property type="nucleotide sequence ID" value="NZ_CP104003.1"/>
</dbReference>
<keyword evidence="5" id="KW-1185">Reference proteome</keyword>
<feature type="domain" description="HTH bat-type" evidence="3">
    <location>
        <begin position="151"/>
        <end position="201"/>
    </location>
</feature>
<protein>
    <submittedName>
        <fullName evidence="4">Helix-turn-helix domain-containing protein</fullName>
    </submittedName>
</protein>
<dbReference type="PANTHER" id="PTHR34236">
    <property type="entry name" value="DIMETHYL SULFOXIDE REDUCTASE TRANSCRIPTIONAL ACTIVATOR"/>
    <property type="match status" value="1"/>
</dbReference>
<keyword evidence="2" id="KW-0804">Transcription</keyword>
<dbReference type="Pfam" id="PF04967">
    <property type="entry name" value="HTH_10"/>
    <property type="match status" value="1"/>
</dbReference>
<organism evidence="4 5">
    <name type="scientific">Salinirubellus salinus</name>
    <dbReference type="NCBI Taxonomy" id="1364945"/>
    <lineage>
        <taxon>Archaea</taxon>
        <taxon>Methanobacteriati</taxon>
        <taxon>Methanobacteriota</taxon>
        <taxon>Stenosarchaea group</taxon>
        <taxon>Halobacteria</taxon>
        <taxon>Halobacteriales</taxon>
        <taxon>Natronomonadaceae</taxon>
        <taxon>Salinirubellus</taxon>
    </lineage>
</organism>
<gene>
    <name evidence="4" type="ORF">N0B31_17410</name>
</gene>